<evidence type="ECO:0000313" key="2">
    <source>
        <dbReference type="Proteomes" id="UP000499080"/>
    </source>
</evidence>
<accession>A0A4Y2B6D2</accession>
<dbReference type="PANTHER" id="PTHR46409:SF1">
    <property type="entry name" value="HTH PSQ-TYPE DOMAIN-CONTAINING PROTEIN"/>
    <property type="match status" value="1"/>
</dbReference>
<dbReference type="Proteomes" id="UP000499080">
    <property type="component" value="Unassembled WGS sequence"/>
</dbReference>
<dbReference type="AlphaFoldDB" id="A0A4Y2B6D2"/>
<gene>
    <name evidence="1" type="ORF">AVEN_218720_1</name>
</gene>
<comment type="caution">
    <text evidence="1">The sequence shown here is derived from an EMBL/GenBank/DDBJ whole genome shotgun (WGS) entry which is preliminary data.</text>
</comment>
<protein>
    <submittedName>
        <fullName evidence="1">Uncharacterized protein</fullName>
    </submittedName>
</protein>
<sequence>MAPPETGARGIYTTDDTIGRSDQRVYAPSWFRIKVHHSIKNGSRELWRFISSFRCLPKKYRDIIEQVISRNAYFAAPENMPLDILTEENCHIGTLAARRIIKAKEMGPDGNCIHRFVIPADNF</sequence>
<dbReference type="PANTHER" id="PTHR46409">
    <property type="entry name" value="HTH PSQ-TYPE DOMAIN-CONTAINING PROTEIN"/>
    <property type="match status" value="1"/>
</dbReference>
<reference evidence="1 2" key="1">
    <citation type="journal article" date="2019" name="Sci. Rep.">
        <title>Orb-weaving spider Araneus ventricosus genome elucidates the spidroin gene catalogue.</title>
        <authorList>
            <person name="Kono N."/>
            <person name="Nakamura H."/>
            <person name="Ohtoshi R."/>
            <person name="Moran D.A.P."/>
            <person name="Shinohara A."/>
            <person name="Yoshida Y."/>
            <person name="Fujiwara M."/>
            <person name="Mori M."/>
            <person name="Tomita M."/>
            <person name="Arakawa K."/>
        </authorList>
    </citation>
    <scope>NUCLEOTIDE SEQUENCE [LARGE SCALE GENOMIC DNA]</scope>
</reference>
<dbReference type="EMBL" id="BGPR01000051">
    <property type="protein sequence ID" value="GBL87009.1"/>
    <property type="molecule type" value="Genomic_DNA"/>
</dbReference>
<organism evidence="1 2">
    <name type="scientific">Araneus ventricosus</name>
    <name type="common">Orbweaver spider</name>
    <name type="synonym">Epeira ventricosa</name>
    <dbReference type="NCBI Taxonomy" id="182803"/>
    <lineage>
        <taxon>Eukaryota</taxon>
        <taxon>Metazoa</taxon>
        <taxon>Ecdysozoa</taxon>
        <taxon>Arthropoda</taxon>
        <taxon>Chelicerata</taxon>
        <taxon>Arachnida</taxon>
        <taxon>Araneae</taxon>
        <taxon>Araneomorphae</taxon>
        <taxon>Entelegynae</taxon>
        <taxon>Araneoidea</taxon>
        <taxon>Araneidae</taxon>
        <taxon>Araneus</taxon>
    </lineage>
</organism>
<evidence type="ECO:0000313" key="1">
    <source>
        <dbReference type="EMBL" id="GBL87009.1"/>
    </source>
</evidence>
<proteinExistence type="predicted"/>
<keyword evidence="2" id="KW-1185">Reference proteome</keyword>
<name>A0A4Y2B6D2_ARAVE</name>